<evidence type="ECO:0000313" key="3">
    <source>
        <dbReference type="Proteomes" id="UP000018850"/>
    </source>
</evidence>
<sequence length="37" mass="4370">MNINLGLLVFNFCLFVFSFIFEQKPKLYGGKFLREPV</sequence>
<keyword evidence="3" id="KW-1185">Reference proteome</keyword>
<keyword evidence="1" id="KW-1133">Transmembrane helix</keyword>
<dbReference type="Proteomes" id="UP000018850">
    <property type="component" value="Unassembled WGS sequence"/>
</dbReference>
<comment type="caution">
    <text evidence="2">The sequence shown here is derived from an EMBL/GenBank/DDBJ whole genome shotgun (WGS) entry which is preliminary data.</text>
</comment>
<reference evidence="2 3" key="2">
    <citation type="journal article" date="2016" name="Genome Announc.">
        <title>Draft Genome Sequence of Zhouia amylolytica AD3, Isolated from Tidal Flat Sediment.</title>
        <authorList>
            <person name="Jia B."/>
            <person name="Jin H.M."/>
            <person name="Lee H.J."/>
            <person name="Jeon C.O."/>
        </authorList>
    </citation>
    <scope>NUCLEOTIDE SEQUENCE [LARGE SCALE GENOMIC DNA]</scope>
    <source>
        <strain evidence="2 3">AD3</strain>
    </source>
</reference>
<keyword evidence="1" id="KW-0812">Transmembrane</keyword>
<organism evidence="2 3">
    <name type="scientific">Zhouia amylolytica AD3</name>
    <dbReference type="NCBI Taxonomy" id="1286632"/>
    <lineage>
        <taxon>Bacteria</taxon>
        <taxon>Pseudomonadati</taxon>
        <taxon>Bacteroidota</taxon>
        <taxon>Flavobacteriia</taxon>
        <taxon>Flavobacteriales</taxon>
        <taxon>Flavobacteriaceae</taxon>
        <taxon>Zhouia</taxon>
    </lineage>
</organism>
<accession>W2UMQ7</accession>
<keyword evidence="1" id="KW-0472">Membrane</keyword>
<protein>
    <submittedName>
        <fullName evidence="2">Uncharacterized protein</fullName>
    </submittedName>
</protein>
<gene>
    <name evidence="2" type="ORF">P278_11670</name>
</gene>
<dbReference type="AlphaFoldDB" id="W2UMQ7"/>
<feature type="transmembrane region" description="Helical" evidence="1">
    <location>
        <begin position="6"/>
        <end position="22"/>
    </location>
</feature>
<evidence type="ECO:0000256" key="1">
    <source>
        <dbReference type="SAM" id="Phobius"/>
    </source>
</evidence>
<proteinExistence type="predicted"/>
<evidence type="ECO:0000313" key="2">
    <source>
        <dbReference type="EMBL" id="ETN95445.1"/>
    </source>
</evidence>
<dbReference type="EMBL" id="AYXY01000019">
    <property type="protein sequence ID" value="ETN95445.1"/>
    <property type="molecule type" value="Genomic_DNA"/>
</dbReference>
<name>W2UMQ7_9FLAO</name>
<reference evidence="3" key="1">
    <citation type="submission" date="2013-11" db="EMBL/GenBank/DDBJ databases">
        <title>Draft genome sequence from a member of Zhouia, isolated tidal flat.</title>
        <authorList>
            <person name="Jin H."/>
            <person name="Jeon C.O."/>
        </authorList>
    </citation>
    <scope>NUCLEOTIDE SEQUENCE [LARGE SCALE GENOMIC DNA]</scope>
    <source>
        <strain evidence="3">AD3</strain>
    </source>
</reference>